<dbReference type="EMBL" id="JAYLLH010000020">
    <property type="protein sequence ID" value="MEC3862324.1"/>
    <property type="molecule type" value="Genomic_DNA"/>
</dbReference>
<comment type="caution">
    <text evidence="1">The sequence shown here is derived from an EMBL/GenBank/DDBJ whole genome shotgun (WGS) entry which is preliminary data.</text>
</comment>
<name>A0ABU6HIM6_9RHOB</name>
<proteinExistence type="predicted"/>
<dbReference type="Proteomes" id="UP001348149">
    <property type="component" value="Unassembled WGS sequence"/>
</dbReference>
<reference evidence="1 2" key="1">
    <citation type="submission" date="2024-01" db="EMBL/GenBank/DDBJ databases">
        <title>Mesobacterium rodlantinim sp. nov., isolated from shallow sea hydrothermal systems off Kueishantao Island.</title>
        <authorList>
            <person name="Su Z."/>
            <person name="Tang K."/>
        </authorList>
    </citation>
    <scope>NUCLEOTIDE SEQUENCE [LARGE SCALE GENOMIC DNA]</scope>
    <source>
        <strain evidence="1 2">TK19101</strain>
    </source>
</reference>
<protein>
    <recommendedName>
        <fullName evidence="3">Insulinase family protein</fullName>
    </recommendedName>
</protein>
<gene>
    <name evidence="1" type="ORF">VK792_13600</name>
</gene>
<organism evidence="1 2">
    <name type="scientific">Mesobacterium hydrothermale</name>
    <dbReference type="NCBI Taxonomy" id="3111907"/>
    <lineage>
        <taxon>Bacteria</taxon>
        <taxon>Pseudomonadati</taxon>
        <taxon>Pseudomonadota</taxon>
        <taxon>Alphaproteobacteria</taxon>
        <taxon>Rhodobacterales</taxon>
        <taxon>Roseobacteraceae</taxon>
        <taxon>Mesobacterium</taxon>
    </lineage>
</organism>
<dbReference type="SUPFAM" id="SSF63411">
    <property type="entry name" value="LuxS/MPP-like metallohydrolase"/>
    <property type="match status" value="1"/>
</dbReference>
<dbReference type="InterPro" id="IPR011249">
    <property type="entry name" value="Metalloenz_LuxS/M16"/>
</dbReference>
<evidence type="ECO:0000313" key="2">
    <source>
        <dbReference type="Proteomes" id="UP001348149"/>
    </source>
</evidence>
<dbReference type="Gene3D" id="3.30.830.10">
    <property type="entry name" value="Metalloenzyme, LuxS/M16 peptidase-like"/>
    <property type="match status" value="1"/>
</dbReference>
<evidence type="ECO:0008006" key="3">
    <source>
        <dbReference type="Google" id="ProtNLM"/>
    </source>
</evidence>
<keyword evidence="2" id="KW-1185">Reference proteome</keyword>
<dbReference type="RefSeq" id="WP_326298078.1">
    <property type="nucleotide sequence ID" value="NZ_JAYLLH010000020.1"/>
</dbReference>
<accession>A0ABU6HIM6</accession>
<evidence type="ECO:0000313" key="1">
    <source>
        <dbReference type="EMBL" id="MEC3862324.1"/>
    </source>
</evidence>
<sequence length="385" mass="42736">MAHIAFKNGPVSPVLLHYTEHLAWLNAVGGERAADRHSNAWTSDTAVGYWLSGAPEDLPELLETLKGVFAPIDLPPDFAEQERDIVLREYEYRMTNNPDAQAAEAMEVFLYEGNAIAASPVGTLEEIMALDYDDARAVHAATHVPENARLVVIGDVSKRQLRRAMREADWPEAEPADVSPPPFDLAASEATILRNPEPGAAPRLIWRRVVSLPEPVPFDLLEAQTALLRDILDTNLPGGLAAPLRFDTAIARTFDVQIWPIDEDNIEISFTAAPDTGVSLKELQTAFETTLSEVANGGIPEATYSRVLNRFDGFWPDWDDEDETARWMVDYVLDRVSNLREPLSERKLKRLHRGLSLDLTHALLRQLAGGGRTVIAFIGPEESFE</sequence>